<gene>
    <name evidence="2" type="ORF">CNMCM6805_004615</name>
</gene>
<dbReference type="FunFam" id="3.40.50.1110:FF:000019">
    <property type="entry name" value="GDSL Lipase/Acylhydrolase family protein"/>
    <property type="match status" value="1"/>
</dbReference>
<dbReference type="AlphaFoldDB" id="A0A8H4GQG5"/>
<dbReference type="Pfam" id="PF13472">
    <property type="entry name" value="Lipase_GDSL_2"/>
    <property type="match status" value="1"/>
</dbReference>
<dbReference type="Proteomes" id="UP000653565">
    <property type="component" value="Unassembled WGS sequence"/>
</dbReference>
<dbReference type="OrthoDB" id="671439at2759"/>
<dbReference type="InterPro" id="IPR045136">
    <property type="entry name" value="Iah1-like"/>
</dbReference>
<name>A0A8H4GQG5_9EURO</name>
<dbReference type="PANTHER" id="PTHR14209:SF19">
    <property type="entry name" value="ISOAMYL ACETATE-HYDROLYZING ESTERASE 1 HOMOLOG"/>
    <property type="match status" value="1"/>
</dbReference>
<keyword evidence="3" id="KW-1185">Reference proteome</keyword>
<dbReference type="EMBL" id="JAAAPX010000249">
    <property type="protein sequence ID" value="KAF4226417.1"/>
    <property type="molecule type" value="Genomic_DNA"/>
</dbReference>
<proteinExistence type="predicted"/>
<comment type="caution">
    <text evidence="2">The sequence shown here is derived from an EMBL/GenBank/DDBJ whole genome shotgun (WGS) entry which is preliminary data.</text>
</comment>
<evidence type="ECO:0000313" key="2">
    <source>
        <dbReference type="EMBL" id="KAF4226417.1"/>
    </source>
</evidence>
<reference evidence="2" key="1">
    <citation type="journal article" date="2020" name="bioRxiv">
        <title>Genomic and phenotypic heterogeneity of clinical isolates of the human pathogens Aspergillus fumigatus, Aspergillus lentulus and Aspergillus fumigatiaffinis.</title>
        <authorList>
            <person name="dos Santos R.A.C."/>
            <person name="Steenwyk J.L."/>
            <person name="Rivero-Menendez O."/>
            <person name="Mead M.E."/>
            <person name="Silva L.P."/>
            <person name="Bastos R.W."/>
            <person name="Alastruey-Izquierdo A."/>
            <person name="Goldman G.H."/>
            <person name="Rokas A."/>
        </authorList>
    </citation>
    <scope>NUCLEOTIDE SEQUENCE</scope>
    <source>
        <strain evidence="2">CNM-CM6805</strain>
    </source>
</reference>
<feature type="domain" description="SGNH hydrolase-type esterase" evidence="1">
    <location>
        <begin position="22"/>
        <end position="245"/>
    </location>
</feature>
<organism evidence="2 3">
    <name type="scientific">Aspergillus fumigatiaffinis</name>
    <dbReference type="NCBI Taxonomy" id="340414"/>
    <lineage>
        <taxon>Eukaryota</taxon>
        <taxon>Fungi</taxon>
        <taxon>Dikarya</taxon>
        <taxon>Ascomycota</taxon>
        <taxon>Pezizomycotina</taxon>
        <taxon>Eurotiomycetes</taxon>
        <taxon>Eurotiomycetidae</taxon>
        <taxon>Eurotiales</taxon>
        <taxon>Aspergillaceae</taxon>
        <taxon>Aspergillus</taxon>
        <taxon>Aspergillus subgen. Fumigati</taxon>
    </lineage>
</organism>
<dbReference type="PANTHER" id="PTHR14209">
    <property type="entry name" value="ISOAMYL ACETATE-HYDROLYZING ESTERASE 1"/>
    <property type="match status" value="1"/>
</dbReference>
<dbReference type="CDD" id="cd01838">
    <property type="entry name" value="Isoamyl_acetate_hydrolase_like"/>
    <property type="match status" value="1"/>
</dbReference>
<reference evidence="2" key="2">
    <citation type="submission" date="2020-04" db="EMBL/GenBank/DDBJ databases">
        <authorList>
            <person name="Santos R.A.C."/>
            <person name="Steenwyk J.L."/>
            <person name="Rivero-Menendez O."/>
            <person name="Mead M.E."/>
            <person name="Silva L.P."/>
            <person name="Bastos R.W."/>
            <person name="Alastruey-Izquierdo A."/>
            <person name="Goldman G.H."/>
            <person name="Rokas A."/>
        </authorList>
    </citation>
    <scope>NUCLEOTIDE SEQUENCE</scope>
    <source>
        <strain evidence="2">CNM-CM6805</strain>
    </source>
</reference>
<sequence length="278" mass="30930">MSNGVAQSAEEALYKPYDQFILFGDSITQMSSDQSMGFGFQPALQDAYSRRLDVINRGFGGYTTAHAVKVFPKFFPKPETATVQFMTIFFGANDAAVPGHYQHVPVETYKENLKKIIQHPATVAQNPRILILTPPPVNEYQLEEFDIAKDTPHPSRTVKQTKLYSEAAREVAASLGIAVVDLWTAFMTAAGWKDGEPLIGSRDAPNNEKLQSFFTDGSVPVFVHMGARADLNVTGLHFTGDGYRLMYEEVMKTIIAKWPDQAPETLEMVFPGWMEAPK</sequence>
<protein>
    <recommendedName>
        <fullName evidence="1">SGNH hydrolase-type esterase domain-containing protein</fullName>
    </recommendedName>
</protein>
<evidence type="ECO:0000313" key="3">
    <source>
        <dbReference type="Proteomes" id="UP000653565"/>
    </source>
</evidence>
<dbReference type="InterPro" id="IPR036514">
    <property type="entry name" value="SGNH_hydro_sf"/>
</dbReference>
<accession>A0A8H4GQG5</accession>
<dbReference type="InterPro" id="IPR013830">
    <property type="entry name" value="SGNH_hydro"/>
</dbReference>
<dbReference type="SUPFAM" id="SSF52266">
    <property type="entry name" value="SGNH hydrolase"/>
    <property type="match status" value="1"/>
</dbReference>
<evidence type="ECO:0000259" key="1">
    <source>
        <dbReference type="Pfam" id="PF13472"/>
    </source>
</evidence>
<dbReference type="Gene3D" id="3.40.50.1110">
    <property type="entry name" value="SGNH hydrolase"/>
    <property type="match status" value="1"/>
</dbReference>